<dbReference type="AlphaFoldDB" id="A0A3N0GYA8"/>
<evidence type="ECO:0000313" key="5">
    <source>
        <dbReference type="Proteomes" id="UP000279994"/>
    </source>
</evidence>
<dbReference type="Proteomes" id="UP000279994">
    <property type="component" value="Unassembled WGS sequence"/>
</dbReference>
<dbReference type="OrthoDB" id="9802472at2"/>
<dbReference type="PANTHER" id="PTHR42705:SF2">
    <property type="entry name" value="BIFUNCTIONAL NON-HOMOLOGOUS END JOINING PROTEIN LIGD"/>
    <property type="match status" value="1"/>
</dbReference>
<sequence>MSPRKRRAADTSAESVDQDAPAQNAPAQRLASYRRMRDFGATPEPSGGGEAPHGDGARRFVVQRHRASSLHYDLRFEIDGVLASWAVPKGPTLDPSARRLAVHVEDHPLEYADFEGVIPSGEYGGGDVIVWDHGTWEPYDTDDPARAVADGELHADVHGQKLRGRFVLVRTRAQDGEKEQRPRGDVRGQTEGVGASWLLLHKHDDAAVDGWDPEEHPRSVVSGRTNDEVKADPDRHWHSDRPAAEAAEQVTTPEPLAEDDDALAVLDELPAEGGTWPVHGRELVVTNLDKVLFPAREGEEPVTKREFLRYAARIAPVVVPYLEGRALNLHRYPDGAAAKGFWHKELPKHAPSWLGRWDNPLAAADETQTYLVADEPAALVWAANFGALEWHPWTSRTEAPECPTYALFDLDPGERTSWDELVMMARLHRTAFERLRVRSQVKVTGKRGIQIWVPIAPGPTFDETRAWVEQVSRTIGKLVPDLVSWKWQKAERKGRARLDYTQNAINKTLVAPYSTRPAPGAPVSVPIGWHELEDPELRPDRWTIRTVFDRLAERGDPFRGALVHDQVLPDFR</sequence>
<protein>
    <submittedName>
        <fullName evidence="4">ATP-dependent DNA ligase</fullName>
    </submittedName>
</protein>
<dbReference type="Pfam" id="PF21686">
    <property type="entry name" value="LigD_Prim-Pol"/>
    <property type="match status" value="1"/>
</dbReference>
<dbReference type="Gene3D" id="3.90.920.10">
    <property type="entry name" value="DNA primase, PRIM domain"/>
    <property type="match status" value="1"/>
</dbReference>
<dbReference type="InterPro" id="IPR014145">
    <property type="entry name" value="LigD_pol_dom"/>
</dbReference>
<accession>A0A3N0GYA8</accession>
<dbReference type="InterPro" id="IPR014144">
    <property type="entry name" value="LigD_PE_domain"/>
</dbReference>
<evidence type="ECO:0000256" key="1">
    <source>
        <dbReference type="SAM" id="MobiDB-lite"/>
    </source>
</evidence>
<evidence type="ECO:0000313" key="4">
    <source>
        <dbReference type="EMBL" id="RNM17455.1"/>
    </source>
</evidence>
<feature type="compositionally biased region" description="Basic and acidic residues" evidence="1">
    <location>
        <begin position="225"/>
        <end position="243"/>
    </location>
</feature>
<organism evidence="4 5">
    <name type="scientific">Nocardioides pocheonensis</name>
    <dbReference type="NCBI Taxonomy" id="661485"/>
    <lineage>
        <taxon>Bacteria</taxon>
        <taxon>Bacillati</taxon>
        <taxon>Actinomycetota</taxon>
        <taxon>Actinomycetes</taxon>
        <taxon>Propionibacteriales</taxon>
        <taxon>Nocardioidaceae</taxon>
        <taxon>Nocardioides</taxon>
    </lineage>
</organism>
<dbReference type="PANTHER" id="PTHR42705">
    <property type="entry name" value="BIFUNCTIONAL NON-HOMOLOGOUS END JOINING PROTEIN LIGD"/>
    <property type="match status" value="1"/>
</dbReference>
<dbReference type="GO" id="GO:0016874">
    <property type="term" value="F:ligase activity"/>
    <property type="evidence" value="ECO:0007669"/>
    <property type="project" value="UniProtKB-KW"/>
</dbReference>
<proteinExistence type="predicted"/>
<keyword evidence="4" id="KW-0436">Ligase</keyword>
<dbReference type="InterPro" id="IPR052171">
    <property type="entry name" value="NHEJ_LigD"/>
</dbReference>
<feature type="region of interest" description="Disordered" evidence="1">
    <location>
        <begin position="208"/>
        <end position="256"/>
    </location>
</feature>
<feature type="compositionally biased region" description="Low complexity" evidence="1">
    <location>
        <begin position="18"/>
        <end position="28"/>
    </location>
</feature>
<dbReference type="EMBL" id="RJSF01000003">
    <property type="protein sequence ID" value="RNM17455.1"/>
    <property type="molecule type" value="Genomic_DNA"/>
</dbReference>
<name>A0A3N0GYA8_9ACTN</name>
<dbReference type="Pfam" id="PF13298">
    <property type="entry name" value="LigD_N"/>
    <property type="match status" value="1"/>
</dbReference>
<feature type="domain" description="DNA ligase D 3'-phosphoesterase" evidence="2">
    <location>
        <begin position="63"/>
        <end position="170"/>
    </location>
</feature>
<comment type="caution">
    <text evidence="4">The sequence shown here is derived from an EMBL/GenBank/DDBJ whole genome shotgun (WGS) entry which is preliminary data.</text>
</comment>
<dbReference type="NCBIfam" id="TIGR02778">
    <property type="entry name" value="ligD_pol"/>
    <property type="match status" value="1"/>
</dbReference>
<dbReference type="RefSeq" id="WP_123221075.1">
    <property type="nucleotide sequence ID" value="NZ_RJSF01000003.1"/>
</dbReference>
<keyword evidence="5" id="KW-1185">Reference proteome</keyword>
<evidence type="ECO:0000259" key="3">
    <source>
        <dbReference type="Pfam" id="PF21686"/>
    </source>
</evidence>
<reference evidence="4 5" key="1">
    <citation type="submission" date="2018-11" db="EMBL/GenBank/DDBJ databases">
        <authorList>
            <person name="Li F."/>
        </authorList>
    </citation>
    <scope>NUCLEOTIDE SEQUENCE [LARGE SCALE GENOMIC DNA]</scope>
    <source>
        <strain evidence="4 5">Gsoil 818</strain>
    </source>
</reference>
<feature type="region of interest" description="Disordered" evidence="1">
    <location>
        <begin position="1"/>
        <end position="56"/>
    </location>
</feature>
<dbReference type="NCBIfam" id="TIGR02777">
    <property type="entry name" value="LigD_PE_dom"/>
    <property type="match status" value="1"/>
</dbReference>
<evidence type="ECO:0000259" key="2">
    <source>
        <dbReference type="Pfam" id="PF13298"/>
    </source>
</evidence>
<feature type="domain" description="DNA ligase D polymerase" evidence="3">
    <location>
        <begin position="303"/>
        <end position="558"/>
    </location>
</feature>
<gene>
    <name evidence="4" type="ORF">EFL26_01310</name>
</gene>